<accession>A0AAP2GEH5</accession>
<gene>
    <name evidence="2" type="ORF">KK078_17580</name>
</gene>
<dbReference type="Pfam" id="PF12771">
    <property type="entry name" value="SusD-like_2"/>
    <property type="match status" value="1"/>
</dbReference>
<dbReference type="Proteomes" id="UP001319180">
    <property type="component" value="Unassembled WGS sequence"/>
</dbReference>
<feature type="chain" id="PRO_5042823275" evidence="1">
    <location>
        <begin position="23"/>
        <end position="560"/>
    </location>
</feature>
<evidence type="ECO:0000313" key="2">
    <source>
        <dbReference type="EMBL" id="MBT1688387.1"/>
    </source>
</evidence>
<evidence type="ECO:0000256" key="1">
    <source>
        <dbReference type="SAM" id="SignalP"/>
    </source>
</evidence>
<feature type="signal peptide" evidence="1">
    <location>
        <begin position="1"/>
        <end position="22"/>
    </location>
</feature>
<dbReference type="EMBL" id="JAHESC010000025">
    <property type="protein sequence ID" value="MBT1688387.1"/>
    <property type="molecule type" value="Genomic_DNA"/>
</dbReference>
<name>A0AAP2GEH5_9BACT</name>
<dbReference type="InterPro" id="IPR041662">
    <property type="entry name" value="SusD-like_2"/>
</dbReference>
<reference evidence="2 3" key="1">
    <citation type="submission" date="2021-05" db="EMBL/GenBank/DDBJ databases">
        <title>A Polyphasic approach of four new species of the genus Ohtaekwangia: Ohtaekwangia histidinii sp. nov., Ohtaekwangia cretensis sp. nov., Ohtaekwangia indiensis sp. nov., Ohtaekwangia reichenbachii sp. nov. from diverse environment.</title>
        <authorList>
            <person name="Octaviana S."/>
        </authorList>
    </citation>
    <scope>NUCLEOTIDE SEQUENCE [LARGE SCALE GENOMIC DNA]</scope>
    <source>
        <strain evidence="2 3">PWU37</strain>
    </source>
</reference>
<organism evidence="2 3">
    <name type="scientific">Dawidia soli</name>
    <dbReference type="NCBI Taxonomy" id="2782352"/>
    <lineage>
        <taxon>Bacteria</taxon>
        <taxon>Pseudomonadati</taxon>
        <taxon>Bacteroidota</taxon>
        <taxon>Cytophagia</taxon>
        <taxon>Cytophagales</taxon>
        <taxon>Chryseotaleaceae</taxon>
        <taxon>Dawidia</taxon>
    </lineage>
</organism>
<dbReference type="InterPro" id="IPR011990">
    <property type="entry name" value="TPR-like_helical_dom_sf"/>
</dbReference>
<sequence length="560" mass="62706">MKMNYKKIFAGLMLSCALLVSCDDQDYVDINKDPDGLTAIPPESQFLKATVSIHSQDYEAFYDFYRRMMPWMQYVTPTLGNGEDFTSNFGNFYRYDRLYIGVGDVLTDMDSLVGKLPEKDQPRYNQMKHIGHILKAYYAFYVTDIFGSIVYSQGFQARYGGTLLPAYDNQQTLLPLLDSEIEAAVAGLKEAQELPQIPLGSFDQYYNGDINAWMKAGNALRLRIATRLVKRDRNKATEIANEVLADASNLMIGNADGWVLKTAAKFTDGGNYNPDGLRASKPLVDFLLANDDPRLDAFVEPNDYSQANIDFMIANGKLNAGTTAQNRYVGSFTSPDEVADDDLYNQFYTPVQFTVGDASYNYDTLSLIQRRLFQPSFNNGTGVNYIPVLTYADFCFNRAELAELGVTTEDAKTYYDKGVVASIEWYNEAAIAAKLQNYTVLGGTEITNYLAQPAIAFDETKALEQIAAQVYLNSFRQPSEGWAVWKRTGYPSAASTVLPLTDMKTNNVSLRIPRRAPLSPPLESAPNYDNIKKAYDEMAADPNFGQSTMDAFGRVWWDAL</sequence>
<dbReference type="SUPFAM" id="SSF48452">
    <property type="entry name" value="TPR-like"/>
    <property type="match status" value="1"/>
</dbReference>
<keyword evidence="1" id="KW-0732">Signal</keyword>
<dbReference type="AlphaFoldDB" id="A0AAP2GEH5"/>
<protein>
    <submittedName>
        <fullName evidence="2">SusD/RagB family nutrient-binding outer membrane lipoprotein</fullName>
    </submittedName>
</protein>
<dbReference type="PROSITE" id="PS51257">
    <property type="entry name" value="PROKAR_LIPOPROTEIN"/>
    <property type="match status" value="1"/>
</dbReference>
<comment type="caution">
    <text evidence="2">The sequence shown here is derived from an EMBL/GenBank/DDBJ whole genome shotgun (WGS) entry which is preliminary data.</text>
</comment>
<proteinExistence type="predicted"/>
<dbReference type="RefSeq" id="WP_254091613.1">
    <property type="nucleotide sequence ID" value="NZ_JAHESC010000025.1"/>
</dbReference>
<dbReference type="Gene3D" id="1.25.40.390">
    <property type="match status" value="1"/>
</dbReference>
<keyword evidence="2" id="KW-0449">Lipoprotein</keyword>
<keyword evidence="3" id="KW-1185">Reference proteome</keyword>
<evidence type="ECO:0000313" key="3">
    <source>
        <dbReference type="Proteomes" id="UP001319180"/>
    </source>
</evidence>